<dbReference type="InterPro" id="IPR013517">
    <property type="entry name" value="FG-GAP"/>
</dbReference>
<keyword evidence="6" id="KW-1185">Reference proteome</keyword>
<dbReference type="PANTHER" id="PTHR16026">
    <property type="entry name" value="CARTILAGE ACIDIC PROTEIN 1"/>
    <property type="match status" value="1"/>
</dbReference>
<name>A0A1G6XFC3_9GAMM</name>
<evidence type="ECO:0000313" key="6">
    <source>
        <dbReference type="Proteomes" id="UP000199603"/>
    </source>
</evidence>
<keyword evidence="2" id="KW-1133">Transmembrane helix</keyword>
<sequence>MGRIKNTLGLDRLRPARLALAGRLALGAACAAAAGPASAQSSSWHFEEDSVAAGLRISHGYTFGFDGEPDMMGGGAAAGDLDGDGDVDLVVVRGDLGAPALLRNRGDGRFESLTAGSGVPAAGKYNGVHLVDLDADGRLDLLFGGLGGQSPRLFRNLGGWRFAAIADTGLELGDDSWSMALADYDGDGLLDLALGRWARGVGRSGHLFRGLGDGRFQNADADLAISAALGQRSYTFTPQFGDLDGDGRIDLALAADFGTSRVLLNRGGRLVDTTTASIDDENGMGAALGDYDGDGDLDWFVTSIHDPSGVPLGNWGTSGNRLYRNRGNGEFEDVSLAAGVREGGWGWAACFADIDLDGHLDIVHVNGMSAAPAAAFHADPSRLFISDGRGGFTEQALARGFDDRGQGRALVCFDADNDGDVDLFVQNNSGSSRFYRNQGASAGGRWLRVTVRQDGPNPEAIGARVELRAGGRLQVREIGSGSQFLSSGPAEAHFGVGSAAVVERLQVRWPDGTVERFPAPQLDQPLRLLRGRGLPPLSSARPVPLATPTTLLSLALGLLLLAGPARRRFDRATRS</sequence>
<evidence type="ECO:0000256" key="2">
    <source>
        <dbReference type="SAM" id="Phobius"/>
    </source>
</evidence>
<dbReference type="PANTHER" id="PTHR16026:SF0">
    <property type="entry name" value="CARTILAGE ACIDIC PROTEIN 1"/>
    <property type="match status" value="1"/>
</dbReference>
<dbReference type="EMBL" id="FNAG01000006">
    <property type="protein sequence ID" value="SDD76025.1"/>
    <property type="molecule type" value="Genomic_DNA"/>
</dbReference>
<feature type="transmembrane region" description="Helical" evidence="2">
    <location>
        <begin position="545"/>
        <end position="565"/>
    </location>
</feature>
<organism evidence="5 6">
    <name type="scientific">Aquimonas voraii</name>
    <dbReference type="NCBI Taxonomy" id="265719"/>
    <lineage>
        <taxon>Bacteria</taxon>
        <taxon>Pseudomonadati</taxon>
        <taxon>Pseudomonadota</taxon>
        <taxon>Gammaproteobacteria</taxon>
        <taxon>Lysobacterales</taxon>
        <taxon>Lysobacteraceae</taxon>
        <taxon>Aquimonas</taxon>
    </lineage>
</organism>
<keyword evidence="1 3" id="KW-0732">Signal</keyword>
<proteinExistence type="predicted"/>
<dbReference type="OrthoDB" id="5481797at2"/>
<dbReference type="RefSeq" id="WP_091242912.1">
    <property type="nucleotide sequence ID" value="NZ_FNAG01000006.1"/>
</dbReference>
<dbReference type="Gene3D" id="2.130.10.130">
    <property type="entry name" value="Integrin alpha, N-terminal"/>
    <property type="match status" value="1"/>
</dbReference>
<dbReference type="Pfam" id="PF07593">
    <property type="entry name" value="UnbV_ASPIC"/>
    <property type="match status" value="1"/>
</dbReference>
<dbReference type="Pfam" id="PF13517">
    <property type="entry name" value="FG-GAP_3"/>
    <property type="match status" value="3"/>
</dbReference>
<dbReference type="Proteomes" id="UP000199603">
    <property type="component" value="Unassembled WGS sequence"/>
</dbReference>
<evidence type="ECO:0000259" key="4">
    <source>
        <dbReference type="Pfam" id="PF07593"/>
    </source>
</evidence>
<feature type="domain" description="ASPIC/UnbV" evidence="4">
    <location>
        <begin position="460"/>
        <end position="526"/>
    </location>
</feature>
<reference evidence="5 6" key="1">
    <citation type="submission" date="2016-10" db="EMBL/GenBank/DDBJ databases">
        <authorList>
            <person name="de Groot N.N."/>
        </authorList>
    </citation>
    <scope>NUCLEOTIDE SEQUENCE [LARGE SCALE GENOMIC DNA]</scope>
    <source>
        <strain evidence="5 6">DSM 16957</strain>
    </source>
</reference>
<dbReference type="AlphaFoldDB" id="A0A1G6XFC3"/>
<feature type="signal peptide" evidence="3">
    <location>
        <begin position="1"/>
        <end position="39"/>
    </location>
</feature>
<feature type="chain" id="PRO_5011557272" evidence="3">
    <location>
        <begin position="40"/>
        <end position="575"/>
    </location>
</feature>
<dbReference type="SUPFAM" id="SSF69318">
    <property type="entry name" value="Integrin alpha N-terminal domain"/>
    <property type="match status" value="1"/>
</dbReference>
<gene>
    <name evidence="5" type="ORF">SAMN04488509_106170</name>
</gene>
<accession>A0A1G6XFC3</accession>
<dbReference type="STRING" id="265719.SAMN04488509_106170"/>
<keyword evidence="2" id="KW-0472">Membrane</keyword>
<dbReference type="InterPro" id="IPR027039">
    <property type="entry name" value="Crtac1"/>
</dbReference>
<evidence type="ECO:0000256" key="3">
    <source>
        <dbReference type="SAM" id="SignalP"/>
    </source>
</evidence>
<evidence type="ECO:0000256" key="1">
    <source>
        <dbReference type="ARBA" id="ARBA00022729"/>
    </source>
</evidence>
<evidence type="ECO:0000313" key="5">
    <source>
        <dbReference type="EMBL" id="SDD76025.1"/>
    </source>
</evidence>
<dbReference type="InterPro" id="IPR028994">
    <property type="entry name" value="Integrin_alpha_N"/>
</dbReference>
<dbReference type="InterPro" id="IPR011519">
    <property type="entry name" value="UnbV_ASPIC"/>
</dbReference>
<protein>
    <submittedName>
        <fullName evidence="5">Repeat domain-containing protein</fullName>
    </submittedName>
</protein>
<keyword evidence="2" id="KW-0812">Transmembrane</keyword>